<protein>
    <submittedName>
        <fullName evidence="1">Uncharacterized protein</fullName>
    </submittedName>
</protein>
<keyword evidence="2" id="KW-1185">Reference proteome</keyword>
<proteinExistence type="predicted"/>
<dbReference type="AlphaFoldDB" id="A0A7Y8KYG5"/>
<evidence type="ECO:0000313" key="1">
    <source>
        <dbReference type="EMBL" id="NWF46108.1"/>
    </source>
</evidence>
<gene>
    <name evidence="1" type="ORF">F3K02_12720</name>
</gene>
<dbReference type="Proteomes" id="UP000545507">
    <property type="component" value="Unassembled WGS sequence"/>
</dbReference>
<evidence type="ECO:0000313" key="2">
    <source>
        <dbReference type="Proteomes" id="UP000545507"/>
    </source>
</evidence>
<name>A0A7Y8KYG5_9BURK</name>
<dbReference type="RefSeq" id="WP_177136015.1">
    <property type="nucleotide sequence ID" value="NZ_VYGV01000011.1"/>
</dbReference>
<dbReference type="EMBL" id="VYGV01000011">
    <property type="protein sequence ID" value="NWF46108.1"/>
    <property type="molecule type" value="Genomic_DNA"/>
</dbReference>
<organism evidence="1 2">
    <name type="scientific">Hydrogenophaga aromaticivorans</name>
    <dbReference type="NCBI Taxonomy" id="2610898"/>
    <lineage>
        <taxon>Bacteria</taxon>
        <taxon>Pseudomonadati</taxon>
        <taxon>Pseudomonadota</taxon>
        <taxon>Betaproteobacteria</taxon>
        <taxon>Burkholderiales</taxon>
        <taxon>Comamonadaceae</taxon>
        <taxon>Hydrogenophaga</taxon>
    </lineage>
</organism>
<comment type="caution">
    <text evidence="1">The sequence shown here is derived from an EMBL/GenBank/DDBJ whole genome shotgun (WGS) entry which is preliminary data.</text>
</comment>
<reference evidence="1 2" key="1">
    <citation type="submission" date="2019-09" db="EMBL/GenBank/DDBJ databases">
        <title>Hydrogenophaga aromatica sp. nov., isolated from a para-xylene-degrading enrichment culture.</title>
        <authorList>
            <person name="Tancsics A."/>
            <person name="Banerjee S."/>
        </authorList>
    </citation>
    <scope>NUCLEOTIDE SEQUENCE [LARGE SCALE GENOMIC DNA]</scope>
    <source>
        <strain evidence="1 2">D2P1</strain>
    </source>
</reference>
<sequence>MKHQVIEIGFAPSEEDCAQVGAEDYRERSRKEMKAFRSQILRHYPIPHELQEQGKAGIQTSSVSHDFGSYRELVLSFDGTCEEAWKWAMLVEEDPECAMLTWDHEAQRELGLCALVEEV</sequence>
<accession>A0A7Y8KYG5</accession>